<sequence length="325" mass="37515">MNRDGMDGLEKHFTQWKKISDRIHKQFEPVIEAQKAVEKTLRPTLEMQRVVENIFNPALELQNKYKFQLEPFLEQQRSLQNTFEAIKIPNYQLPDLSPYTKKIQQYQESLSGIITPALEEFQRSFEELPHKTQEALLLLAQHGWYLDFNMSLPSLWEIKTAISRGKNDDVEKALVEYFESQLNEIENFFNSQFPHRSHIITSAFKAHRRGEYFLSIPVLLAQTDGICKEVVDQYLFMKKDKKPKTAIYVEQIATETYKAALLSPLASNTPIGASQYEREDGFNQLNRHMVLHGESLDYGSKVNGLKAISLINYVAQALDTNAGIP</sequence>
<accession>U3CGB2</accession>
<comment type="caution">
    <text evidence="1">The sequence shown here is derived from an EMBL/GenBank/DDBJ whole genome shotgun (WGS) entry which is preliminary data.</text>
</comment>
<name>U3CGB2_9VIBR</name>
<dbReference type="EMBL" id="BATM01000031">
    <property type="protein sequence ID" value="GAD80264.1"/>
    <property type="molecule type" value="Genomic_DNA"/>
</dbReference>
<dbReference type="AlphaFoldDB" id="U3CGB2"/>
<protein>
    <submittedName>
        <fullName evidence="1">Uncharacterized protein</fullName>
    </submittedName>
</protein>
<evidence type="ECO:0000313" key="1">
    <source>
        <dbReference type="EMBL" id="GAD80264.1"/>
    </source>
</evidence>
<dbReference type="eggNOG" id="ENOG5033ME0">
    <property type="taxonomic scope" value="Bacteria"/>
</dbReference>
<keyword evidence="2" id="KW-1185">Reference proteome</keyword>
<reference evidence="1 2" key="1">
    <citation type="submission" date="2013-09" db="EMBL/GenBank/DDBJ databases">
        <title>Whole genome shotgun sequence of Vibrio ezurae NBRC 102218.</title>
        <authorList>
            <person name="Yoshida I."/>
            <person name="Hosoyama A."/>
            <person name="Numata M."/>
            <person name="Hashimoto M."/>
            <person name="Hosoyama Y."/>
            <person name="Tsuchikane K."/>
            <person name="Noguchi M."/>
            <person name="Hirakata S."/>
            <person name="Ichikawa N."/>
            <person name="Ohji S."/>
            <person name="Yamazoe A."/>
            <person name="Fujita N."/>
        </authorList>
    </citation>
    <scope>NUCLEOTIDE SEQUENCE [LARGE SCALE GENOMIC DNA]</scope>
    <source>
        <strain evidence="1 2">NBRC 102218</strain>
    </source>
</reference>
<evidence type="ECO:0000313" key="2">
    <source>
        <dbReference type="Proteomes" id="UP000016562"/>
    </source>
</evidence>
<gene>
    <name evidence="1" type="ORF">VEZ01S_31_00010</name>
</gene>
<organism evidence="1 2">
    <name type="scientific">Vibrio ezurae NBRC 102218</name>
    <dbReference type="NCBI Taxonomy" id="1219080"/>
    <lineage>
        <taxon>Bacteria</taxon>
        <taxon>Pseudomonadati</taxon>
        <taxon>Pseudomonadota</taxon>
        <taxon>Gammaproteobacteria</taxon>
        <taxon>Vibrionales</taxon>
        <taxon>Vibrionaceae</taxon>
        <taxon>Vibrio</taxon>
    </lineage>
</organism>
<dbReference type="Proteomes" id="UP000016562">
    <property type="component" value="Unassembled WGS sequence"/>
</dbReference>
<proteinExistence type="predicted"/>